<name>A0ABU7RS38_9ACTN</name>
<protein>
    <submittedName>
        <fullName evidence="2">Uncharacterized protein</fullName>
    </submittedName>
</protein>
<organism evidence="2 3">
    <name type="scientific">Plantactinospora sonchi</name>
    <dbReference type="NCBI Taxonomy" id="1544735"/>
    <lineage>
        <taxon>Bacteria</taxon>
        <taxon>Bacillati</taxon>
        <taxon>Actinomycetota</taxon>
        <taxon>Actinomycetes</taxon>
        <taxon>Micromonosporales</taxon>
        <taxon>Micromonosporaceae</taxon>
        <taxon>Plantactinospora</taxon>
    </lineage>
</organism>
<gene>
    <name evidence="2" type="ORF">V1633_11225</name>
</gene>
<keyword evidence="3" id="KW-1185">Reference proteome</keyword>
<dbReference type="Proteomes" id="UP001332243">
    <property type="component" value="Unassembled WGS sequence"/>
</dbReference>
<dbReference type="EMBL" id="JAZGQK010000007">
    <property type="protein sequence ID" value="MEE6259059.1"/>
    <property type="molecule type" value="Genomic_DNA"/>
</dbReference>
<evidence type="ECO:0000313" key="2">
    <source>
        <dbReference type="EMBL" id="MEE6259059.1"/>
    </source>
</evidence>
<evidence type="ECO:0000313" key="3">
    <source>
        <dbReference type="Proteomes" id="UP001332243"/>
    </source>
</evidence>
<dbReference type="RefSeq" id="WP_331214169.1">
    <property type="nucleotide sequence ID" value="NZ_JAZGQK010000007.1"/>
</dbReference>
<proteinExistence type="predicted"/>
<reference evidence="2 3" key="1">
    <citation type="submission" date="2024-01" db="EMBL/GenBank/DDBJ databases">
        <title>Genome insights into Plantactinospora sonchi sp. nov.</title>
        <authorList>
            <person name="Wang L."/>
        </authorList>
    </citation>
    <scope>NUCLEOTIDE SEQUENCE [LARGE SCALE GENOMIC DNA]</scope>
    <source>
        <strain evidence="2 3">NEAU-QY2</strain>
    </source>
</reference>
<comment type="caution">
    <text evidence="2">The sequence shown here is derived from an EMBL/GenBank/DDBJ whole genome shotgun (WGS) entry which is preliminary data.</text>
</comment>
<feature type="region of interest" description="Disordered" evidence="1">
    <location>
        <begin position="45"/>
        <end position="64"/>
    </location>
</feature>
<evidence type="ECO:0000256" key="1">
    <source>
        <dbReference type="SAM" id="MobiDB-lite"/>
    </source>
</evidence>
<sequence>MALELLLMAGASGGTGDQERSRRRAVRRRIRETVALRRACAAVGAHTEKPTVPPAEVAAGSGLV</sequence>
<accession>A0ABU7RS38</accession>